<dbReference type="GO" id="GO:0000049">
    <property type="term" value="F:tRNA binding"/>
    <property type="evidence" value="ECO:0007669"/>
    <property type="project" value="TreeGrafter"/>
</dbReference>
<dbReference type="GO" id="GO:0006450">
    <property type="term" value="P:regulation of translational fidelity"/>
    <property type="evidence" value="ECO:0007669"/>
    <property type="project" value="TreeGrafter"/>
</dbReference>
<evidence type="ECO:0000256" key="12">
    <source>
        <dbReference type="ARBA" id="ARBA00048366"/>
    </source>
</evidence>
<gene>
    <name evidence="16" type="ORF">FP2506_05566</name>
</gene>
<dbReference type="STRING" id="217511.GCA_001463845_01667"/>
<evidence type="ECO:0000313" key="16">
    <source>
        <dbReference type="EMBL" id="EAU42281.1"/>
    </source>
</evidence>
<feature type="binding site" evidence="14">
    <location>
        <position position="147"/>
    </location>
    <ligand>
        <name>ATP</name>
        <dbReference type="ChEBI" id="CHEBI:30616"/>
    </ligand>
</feature>
<evidence type="ECO:0000256" key="6">
    <source>
        <dbReference type="ARBA" id="ARBA00022679"/>
    </source>
</evidence>
<evidence type="ECO:0000256" key="11">
    <source>
        <dbReference type="ARBA" id="ARBA00029774"/>
    </source>
</evidence>
<comment type="caution">
    <text evidence="16">The sequence shown here is derived from an EMBL/GenBank/DDBJ whole genome shotgun (WGS) entry which is preliminary data.</text>
</comment>
<evidence type="ECO:0000256" key="13">
    <source>
        <dbReference type="PIRNR" id="PIRNR004930"/>
    </source>
</evidence>
<sequence length="319" mass="33084">MLIQPADNAAAIALASRLLCEGECVVVPTETVYGLAADATNGEAVAKIFAVKERPSFNPLISHVYGRELAALLAHFGEIEHRLTEAFWPGPLTIVAPLRSDGGVHPLATAGLDTIALRQPVGVMAELSARLDRPLAAPSANLSGRVSPTSAGHVAASLGDRVSLILDGGTTSVGVESTIVRAESDRIVLLRPGGVPREAIVEATGLPVETILQTTKISAPGQMSSHYAPFGRVRLDAASVEPGEWLIAFGPEPVRGESSASGVVNLSPSGNLEEAAANLFGLLARLDRPDVPAIAVVPIPNEGIGEAINDRLKRAAAPR</sequence>
<dbReference type="PROSITE" id="PS51163">
    <property type="entry name" value="YRDC"/>
    <property type="match status" value="1"/>
</dbReference>
<evidence type="ECO:0000256" key="3">
    <source>
        <dbReference type="ARBA" id="ARBA00012584"/>
    </source>
</evidence>
<evidence type="ECO:0000256" key="5">
    <source>
        <dbReference type="ARBA" id="ARBA00022490"/>
    </source>
</evidence>
<evidence type="ECO:0000256" key="7">
    <source>
        <dbReference type="ARBA" id="ARBA00022694"/>
    </source>
</evidence>
<accession>Q0G7T3</accession>
<dbReference type="EMBL" id="AATP01000001">
    <property type="protein sequence ID" value="EAU42281.1"/>
    <property type="molecule type" value="Genomic_DNA"/>
</dbReference>
<evidence type="ECO:0000256" key="2">
    <source>
        <dbReference type="ARBA" id="ARBA00007663"/>
    </source>
</evidence>
<dbReference type="InterPro" id="IPR050156">
    <property type="entry name" value="TC-AMP_synthase_SUA5"/>
</dbReference>
<dbReference type="PANTHER" id="PTHR17490">
    <property type="entry name" value="SUA5"/>
    <property type="match status" value="1"/>
</dbReference>
<evidence type="ECO:0000256" key="9">
    <source>
        <dbReference type="ARBA" id="ARBA00022741"/>
    </source>
</evidence>
<keyword evidence="9 13" id="KW-0547">Nucleotide-binding</keyword>
<dbReference type="PIRSF" id="PIRSF004930">
    <property type="entry name" value="Tln_factor_SUA5"/>
    <property type="match status" value="1"/>
</dbReference>
<feature type="domain" description="YrdC-like" evidence="15">
    <location>
        <begin position="9"/>
        <end position="195"/>
    </location>
</feature>
<dbReference type="GO" id="GO:0005524">
    <property type="term" value="F:ATP binding"/>
    <property type="evidence" value="ECO:0007669"/>
    <property type="project" value="UniProtKB-UniRule"/>
</dbReference>
<evidence type="ECO:0000259" key="15">
    <source>
        <dbReference type="PROSITE" id="PS51163"/>
    </source>
</evidence>
<dbReference type="Pfam" id="PF01300">
    <property type="entry name" value="Sua5_yciO_yrdC"/>
    <property type="match status" value="1"/>
</dbReference>
<dbReference type="EC" id="2.7.7.87" evidence="3 13"/>
<dbReference type="InterPro" id="IPR010923">
    <property type="entry name" value="T(6)A37_SUA5"/>
</dbReference>
<dbReference type="eggNOG" id="COG0009">
    <property type="taxonomic scope" value="Bacteria"/>
</dbReference>
<dbReference type="GO" id="GO:0005737">
    <property type="term" value="C:cytoplasm"/>
    <property type="evidence" value="ECO:0007669"/>
    <property type="project" value="UniProtKB-SubCell"/>
</dbReference>
<protein>
    <recommendedName>
        <fullName evidence="4 13">Threonylcarbamoyl-AMP synthase</fullName>
        <shortName evidence="13">TC-AMP synthase</shortName>
        <ecNumber evidence="3 13">2.7.7.87</ecNumber>
    </recommendedName>
    <alternativeName>
        <fullName evidence="11 13">L-threonylcarbamoyladenylate synthase</fullName>
    </alternativeName>
</protein>
<feature type="binding site" evidence="14">
    <location>
        <position position="191"/>
    </location>
    <ligand>
        <name>ATP</name>
        <dbReference type="ChEBI" id="CHEBI:30616"/>
    </ligand>
</feature>
<dbReference type="Gene3D" id="3.90.870.10">
    <property type="entry name" value="DHBP synthase"/>
    <property type="match status" value="1"/>
</dbReference>
<comment type="function">
    <text evidence="13">Required for the formation of a threonylcarbamoyl group on adenosine at position 37 (t(6)A37) in tRNAs that read codons beginning with adenine.</text>
</comment>
<dbReference type="InterPro" id="IPR017945">
    <property type="entry name" value="DHBP_synth_RibB-like_a/b_dom"/>
</dbReference>
<comment type="subcellular location">
    <subcellularLocation>
        <location evidence="1 13">Cytoplasm</location>
    </subcellularLocation>
</comment>
<feature type="binding site" evidence="14">
    <location>
        <position position="63"/>
    </location>
    <ligand>
        <name>ATP</name>
        <dbReference type="ChEBI" id="CHEBI:30616"/>
    </ligand>
</feature>
<dbReference type="GO" id="GO:0003725">
    <property type="term" value="F:double-stranded RNA binding"/>
    <property type="evidence" value="ECO:0007669"/>
    <property type="project" value="UniProtKB-UniRule"/>
</dbReference>
<evidence type="ECO:0000256" key="4">
    <source>
        <dbReference type="ARBA" id="ARBA00015492"/>
    </source>
</evidence>
<dbReference type="Pfam" id="PF03481">
    <property type="entry name" value="Sua5_C"/>
    <property type="match status" value="1"/>
</dbReference>
<dbReference type="AlphaFoldDB" id="Q0G7T3"/>
<dbReference type="Proteomes" id="UP000004310">
    <property type="component" value="Unassembled WGS sequence"/>
</dbReference>
<feature type="binding site" evidence="14">
    <location>
        <position position="31"/>
    </location>
    <ligand>
        <name>L-threonine</name>
        <dbReference type="ChEBI" id="CHEBI:57926"/>
    </ligand>
</feature>
<dbReference type="SUPFAM" id="SSF55821">
    <property type="entry name" value="YrdC/RibB"/>
    <property type="match status" value="1"/>
</dbReference>
<dbReference type="HOGENOM" id="CLU_031397_0_2_5"/>
<feature type="binding site" evidence="14">
    <location>
        <position position="177"/>
    </location>
    <ligand>
        <name>L-threonine</name>
        <dbReference type="ChEBI" id="CHEBI:57926"/>
    </ligand>
</feature>
<comment type="similarity">
    <text evidence="2 13">Belongs to the SUA5 family.</text>
</comment>
<dbReference type="NCBIfam" id="TIGR00057">
    <property type="entry name" value="L-threonylcarbamoyladenylate synthase"/>
    <property type="match status" value="1"/>
</dbReference>
<dbReference type="InterPro" id="IPR006070">
    <property type="entry name" value="Sua5-like_dom"/>
</dbReference>
<feature type="binding site" evidence="14">
    <location>
        <position position="58"/>
    </location>
    <ligand>
        <name>ATP</name>
        <dbReference type="ChEBI" id="CHEBI:30616"/>
    </ligand>
</feature>
<proteinExistence type="inferred from homology"/>
<feature type="binding site" evidence="14">
    <location>
        <position position="137"/>
    </location>
    <ligand>
        <name>L-threonine</name>
        <dbReference type="ChEBI" id="CHEBI:57926"/>
    </ligand>
</feature>
<organism evidence="16 17">
    <name type="scientific">Fulvimarina pelagi HTCC2506</name>
    <dbReference type="NCBI Taxonomy" id="314231"/>
    <lineage>
        <taxon>Bacteria</taxon>
        <taxon>Pseudomonadati</taxon>
        <taxon>Pseudomonadota</taxon>
        <taxon>Alphaproteobacteria</taxon>
        <taxon>Hyphomicrobiales</taxon>
        <taxon>Aurantimonadaceae</taxon>
        <taxon>Fulvimarina</taxon>
    </lineage>
</organism>
<reference evidence="16 17" key="1">
    <citation type="journal article" date="2010" name="J. Bacteriol.">
        <title>Genome sequence of Fulvimarina pelagi HTCC2506T, a Mn(II)-oxidizing alphaproteobacterium possessing an aerobic anoxygenic photosynthetic gene cluster and Xanthorhodopsin.</title>
        <authorList>
            <person name="Kang I."/>
            <person name="Oh H.M."/>
            <person name="Lim S.I."/>
            <person name="Ferriera S."/>
            <person name="Giovannoni S.J."/>
            <person name="Cho J.C."/>
        </authorList>
    </citation>
    <scope>NUCLEOTIDE SEQUENCE [LARGE SCALE GENOMIC DNA]</scope>
    <source>
        <strain evidence="16 17">HTCC2506</strain>
    </source>
</reference>
<comment type="catalytic activity">
    <reaction evidence="12 13">
        <text>L-threonine + hydrogencarbonate + ATP = L-threonylcarbamoyladenylate + diphosphate + H2O</text>
        <dbReference type="Rhea" id="RHEA:36407"/>
        <dbReference type="ChEBI" id="CHEBI:15377"/>
        <dbReference type="ChEBI" id="CHEBI:17544"/>
        <dbReference type="ChEBI" id="CHEBI:30616"/>
        <dbReference type="ChEBI" id="CHEBI:33019"/>
        <dbReference type="ChEBI" id="CHEBI:57926"/>
        <dbReference type="ChEBI" id="CHEBI:73682"/>
        <dbReference type="EC" id="2.7.7.87"/>
    </reaction>
</comment>
<keyword evidence="10 13" id="KW-0067">ATP-binding</keyword>
<keyword evidence="17" id="KW-1185">Reference proteome</keyword>
<dbReference type="InterPro" id="IPR038385">
    <property type="entry name" value="Sua5/YwlC_C"/>
</dbReference>
<keyword evidence="6 13" id="KW-0808">Transferase</keyword>
<feature type="binding site" evidence="14">
    <location>
        <position position="139"/>
    </location>
    <ligand>
        <name>ATP</name>
        <dbReference type="ChEBI" id="CHEBI:30616"/>
    </ligand>
</feature>
<keyword evidence="8 13" id="KW-0548">Nucleotidyltransferase</keyword>
<evidence type="ECO:0000256" key="10">
    <source>
        <dbReference type="ARBA" id="ARBA00022840"/>
    </source>
</evidence>
<dbReference type="Gene3D" id="3.40.50.11030">
    <property type="entry name" value="Threonylcarbamoyl-AMP synthase, C-terminal domain"/>
    <property type="match status" value="1"/>
</dbReference>
<name>Q0G7T3_9HYPH</name>
<dbReference type="InterPro" id="IPR005145">
    <property type="entry name" value="Sua5_C"/>
</dbReference>
<keyword evidence="7 13" id="KW-0819">tRNA processing</keyword>
<feature type="binding site" evidence="14">
    <location>
        <position position="227"/>
    </location>
    <ligand>
        <name>ATP</name>
        <dbReference type="ChEBI" id="CHEBI:30616"/>
    </ligand>
</feature>
<keyword evidence="5 13" id="KW-0963">Cytoplasm</keyword>
<feature type="binding site" evidence="14">
    <location>
        <position position="118"/>
    </location>
    <ligand>
        <name>ATP</name>
        <dbReference type="ChEBI" id="CHEBI:30616"/>
    </ligand>
</feature>
<evidence type="ECO:0000256" key="1">
    <source>
        <dbReference type="ARBA" id="ARBA00004496"/>
    </source>
</evidence>
<evidence type="ECO:0000256" key="14">
    <source>
        <dbReference type="PIRSR" id="PIRSR004930-1"/>
    </source>
</evidence>
<dbReference type="GO" id="GO:0008033">
    <property type="term" value="P:tRNA processing"/>
    <property type="evidence" value="ECO:0007669"/>
    <property type="project" value="UniProtKB-KW"/>
</dbReference>
<feature type="binding site" evidence="14">
    <location>
        <position position="114"/>
    </location>
    <ligand>
        <name>ATP</name>
        <dbReference type="ChEBI" id="CHEBI:30616"/>
    </ligand>
</feature>
<dbReference type="GO" id="GO:0061710">
    <property type="term" value="F:L-threonylcarbamoyladenylate synthase"/>
    <property type="evidence" value="ECO:0007669"/>
    <property type="project" value="UniProtKB-EC"/>
</dbReference>
<dbReference type="PANTHER" id="PTHR17490:SF16">
    <property type="entry name" value="THREONYLCARBAMOYL-AMP SYNTHASE"/>
    <property type="match status" value="1"/>
</dbReference>
<evidence type="ECO:0000313" key="17">
    <source>
        <dbReference type="Proteomes" id="UP000004310"/>
    </source>
</evidence>
<evidence type="ECO:0000256" key="8">
    <source>
        <dbReference type="ARBA" id="ARBA00022695"/>
    </source>
</evidence>
<feature type="binding site" evidence="14">
    <location>
        <position position="54"/>
    </location>
    <ligand>
        <name>ATP</name>
        <dbReference type="ChEBI" id="CHEBI:30616"/>
    </ligand>
</feature>